<dbReference type="Pfam" id="PF13193">
    <property type="entry name" value="AMP-binding_C"/>
    <property type="match status" value="1"/>
</dbReference>
<dbReference type="Pfam" id="PF00501">
    <property type="entry name" value="AMP-binding"/>
    <property type="match status" value="1"/>
</dbReference>
<dbReference type="GO" id="GO:0016405">
    <property type="term" value="F:CoA-ligase activity"/>
    <property type="evidence" value="ECO:0007669"/>
    <property type="project" value="TreeGrafter"/>
</dbReference>
<dbReference type="InterPro" id="IPR000873">
    <property type="entry name" value="AMP-dep_synth/lig_dom"/>
</dbReference>
<evidence type="ECO:0000313" key="3">
    <source>
        <dbReference type="EMBL" id="PLR86717.1"/>
    </source>
</evidence>
<evidence type="ECO:0000313" key="4">
    <source>
        <dbReference type="EMBL" id="PLR92821.1"/>
    </source>
</evidence>
<dbReference type="Proteomes" id="UP000234951">
    <property type="component" value="Unassembled WGS sequence"/>
</dbReference>
<dbReference type="PANTHER" id="PTHR24096:SF267">
    <property type="entry name" value="MALONATE--COA LIGASE ACSF3, MITOCHONDRIAL"/>
    <property type="match status" value="1"/>
</dbReference>
<dbReference type="Proteomes" id="UP000235114">
    <property type="component" value="Unassembled WGS sequence"/>
</dbReference>
<protein>
    <submittedName>
        <fullName evidence="3">4-chlorobenzoate--CoA ligase</fullName>
    </submittedName>
</protein>
<evidence type="ECO:0000313" key="5">
    <source>
        <dbReference type="Proteomes" id="UP000234951"/>
    </source>
</evidence>
<sequence length="508" mass="57551">MGLIKLNLGTVLDIAISKHPDKIALIAGESHYKFSRLNLEVNKLASSMQKLGIRKGERVMVLLQNQVESVLIFFAVQKLGAIFVPLNYNLSINEVQYCINDIEPKIIFCDYDSFDYMDKIKLSSRPIFVSISPLGGDISFQELILRGAADFETTTSDDHEIAMILYTSGTNGVPKGVPRSHKNEYSSTITFINQNRYEPFETTLGVMPICHIRGIRMILAMIFLNGTYIIPPPFFDSMDLLNLISKEKVTCLFMNPTKYYELLNDPNIKDYDLSSLKKISYGGARMSEDLINNCIQLLKPESFINYYGCTEIFTIATCSVLEDRTGCVGKPGTQQKIRVIHPSKVNLSTPEDLVKRGEVGEIIVHIESIEAFSGYWKEPDWLENAIQDNWFFTGDIGYIDEDEHLFIVGRVDNMVISEGEKVFPDEIEEVLLNNPKVADALVLGEQDQHCGQIITAYIVPSDLTLTVQELDYYCKNHLSSYKRPRIYKILTEIPTMKTTIDQLHLLST</sequence>
<dbReference type="InterPro" id="IPR025110">
    <property type="entry name" value="AMP-bd_C"/>
</dbReference>
<dbReference type="SUPFAM" id="SSF56801">
    <property type="entry name" value="Acetyl-CoA synthetase-like"/>
    <property type="match status" value="1"/>
</dbReference>
<feature type="domain" description="AMP-binding enzyme C-terminal" evidence="2">
    <location>
        <begin position="426"/>
        <end position="496"/>
    </location>
</feature>
<organism evidence="3 5">
    <name type="scientific">Bacillus canaveralius</name>
    <dbReference type="NCBI Taxonomy" id="1403243"/>
    <lineage>
        <taxon>Bacteria</taxon>
        <taxon>Bacillati</taxon>
        <taxon>Bacillota</taxon>
        <taxon>Bacilli</taxon>
        <taxon>Bacillales</taxon>
        <taxon>Bacillaceae</taxon>
        <taxon>Bacillus</taxon>
    </lineage>
</organism>
<dbReference type="EMBL" id="PGVD01000056">
    <property type="protein sequence ID" value="PLR92821.1"/>
    <property type="molecule type" value="Genomic_DNA"/>
</dbReference>
<reference evidence="3 5" key="1">
    <citation type="submission" date="2017-11" db="EMBL/GenBank/DDBJ databases">
        <title>Comparitive Functional Genomics of Dry Heat Resistant strains isolated from the Viking Spacecraft.</title>
        <authorList>
            <person name="Seuylemezian A."/>
            <person name="Cooper K."/>
            <person name="Vaishampayan P."/>
        </authorList>
    </citation>
    <scope>NUCLEOTIDE SEQUENCE [LARGE SCALE GENOMIC DNA]</scope>
    <source>
        <strain evidence="3 5">M4.6</strain>
    </source>
</reference>
<gene>
    <name evidence="3" type="ORF">CU635_00010</name>
    <name evidence="4" type="ORF">CVD25_18495</name>
</gene>
<dbReference type="InterPro" id="IPR042099">
    <property type="entry name" value="ANL_N_sf"/>
</dbReference>
<dbReference type="Gene3D" id="3.40.50.12780">
    <property type="entry name" value="N-terminal domain of ligase-like"/>
    <property type="match status" value="1"/>
</dbReference>
<dbReference type="OrthoDB" id="9765680at2"/>
<evidence type="ECO:0000313" key="6">
    <source>
        <dbReference type="Proteomes" id="UP000235114"/>
    </source>
</evidence>
<feature type="domain" description="AMP-dependent synthetase/ligase" evidence="1">
    <location>
        <begin position="15"/>
        <end position="376"/>
    </location>
</feature>
<comment type="caution">
    <text evidence="3">The sequence shown here is derived from an EMBL/GenBank/DDBJ whole genome shotgun (WGS) entry which is preliminary data.</text>
</comment>
<dbReference type="InterPro" id="IPR045851">
    <property type="entry name" value="AMP-bd_C_sf"/>
</dbReference>
<dbReference type="AlphaFoldDB" id="A0A2N5GSH0"/>
<evidence type="ECO:0000259" key="1">
    <source>
        <dbReference type="Pfam" id="PF00501"/>
    </source>
</evidence>
<dbReference type="PANTHER" id="PTHR24096">
    <property type="entry name" value="LONG-CHAIN-FATTY-ACID--COA LIGASE"/>
    <property type="match status" value="1"/>
</dbReference>
<proteinExistence type="predicted"/>
<keyword evidence="3" id="KW-0436">Ligase</keyword>
<dbReference type="EMBL" id="PGVA01000001">
    <property type="protein sequence ID" value="PLR86717.1"/>
    <property type="molecule type" value="Genomic_DNA"/>
</dbReference>
<accession>A0A2N5GSH0</accession>
<dbReference type="RefSeq" id="WP_101575127.1">
    <property type="nucleotide sequence ID" value="NZ_PGVA01000001.1"/>
</dbReference>
<evidence type="ECO:0000259" key="2">
    <source>
        <dbReference type="Pfam" id="PF13193"/>
    </source>
</evidence>
<dbReference type="Gene3D" id="3.30.300.30">
    <property type="match status" value="1"/>
</dbReference>
<keyword evidence="6" id="KW-1185">Reference proteome</keyword>
<name>A0A2N5GSH0_9BACI</name>
<reference evidence="4 6" key="2">
    <citation type="submission" date="2017-12" db="EMBL/GenBank/DDBJ databases">
        <title>Comparative Functional Genomics of Dry Heat Resistant strains isolated from the Viking Spacecraft.</title>
        <authorList>
            <person name="Seuylemezian A."/>
            <person name="Cooper K."/>
            <person name="Vaishampayan P."/>
        </authorList>
    </citation>
    <scope>NUCLEOTIDE SEQUENCE [LARGE SCALE GENOMIC DNA]</scope>
    <source>
        <strain evidence="4 6">ATCC 29669</strain>
    </source>
</reference>